<proteinExistence type="predicted"/>
<dbReference type="Proteomes" id="UP000187406">
    <property type="component" value="Unassembled WGS sequence"/>
</dbReference>
<gene>
    <name evidence="1" type="ORF">CFOL_v3_19464</name>
</gene>
<keyword evidence="2" id="KW-1185">Reference proteome</keyword>
<dbReference type="AlphaFoldDB" id="A0A1Q3C7D0"/>
<name>A0A1Q3C7D0_CEPFO</name>
<reference evidence="2" key="1">
    <citation type="submission" date="2016-04" db="EMBL/GenBank/DDBJ databases">
        <title>Cephalotus genome sequencing.</title>
        <authorList>
            <person name="Fukushima K."/>
            <person name="Hasebe M."/>
            <person name="Fang X."/>
        </authorList>
    </citation>
    <scope>NUCLEOTIDE SEQUENCE [LARGE SCALE GENOMIC DNA]</scope>
    <source>
        <strain evidence="2">cv. St1</strain>
    </source>
</reference>
<accession>A0A1Q3C7D0</accession>
<evidence type="ECO:0008006" key="3">
    <source>
        <dbReference type="Google" id="ProtNLM"/>
    </source>
</evidence>
<sequence length="101" mass="11692">KYASDIFKRASLIGSKTSTSPLEQNVILRYDNGELLLNPILYRQLVGSLVYLTMTRLDIVYVVHLVIQFMDVPRSTHFVAVLCILRYVKETLFYGLFRVFS</sequence>
<feature type="non-terminal residue" evidence="1">
    <location>
        <position position="1"/>
    </location>
</feature>
<evidence type="ECO:0000313" key="1">
    <source>
        <dbReference type="EMBL" id="GAV75988.1"/>
    </source>
</evidence>
<evidence type="ECO:0000313" key="2">
    <source>
        <dbReference type="Proteomes" id="UP000187406"/>
    </source>
</evidence>
<dbReference type="PANTHER" id="PTHR11439:SF461">
    <property type="entry name" value="OS10G0432200 PROTEIN"/>
    <property type="match status" value="1"/>
</dbReference>
<protein>
    <recommendedName>
        <fullName evidence="3">RVT_2 domain-containing protein</fullName>
    </recommendedName>
</protein>
<dbReference type="EMBL" id="BDDD01001437">
    <property type="protein sequence ID" value="GAV75988.1"/>
    <property type="molecule type" value="Genomic_DNA"/>
</dbReference>
<dbReference type="PANTHER" id="PTHR11439">
    <property type="entry name" value="GAG-POL-RELATED RETROTRANSPOSON"/>
    <property type="match status" value="1"/>
</dbReference>
<organism evidence="1 2">
    <name type="scientific">Cephalotus follicularis</name>
    <name type="common">Albany pitcher plant</name>
    <dbReference type="NCBI Taxonomy" id="3775"/>
    <lineage>
        <taxon>Eukaryota</taxon>
        <taxon>Viridiplantae</taxon>
        <taxon>Streptophyta</taxon>
        <taxon>Embryophyta</taxon>
        <taxon>Tracheophyta</taxon>
        <taxon>Spermatophyta</taxon>
        <taxon>Magnoliopsida</taxon>
        <taxon>eudicotyledons</taxon>
        <taxon>Gunneridae</taxon>
        <taxon>Pentapetalae</taxon>
        <taxon>rosids</taxon>
        <taxon>fabids</taxon>
        <taxon>Oxalidales</taxon>
        <taxon>Cephalotaceae</taxon>
        <taxon>Cephalotus</taxon>
    </lineage>
</organism>
<dbReference type="InParanoid" id="A0A1Q3C7D0"/>
<comment type="caution">
    <text evidence="1">The sequence shown here is derived from an EMBL/GenBank/DDBJ whole genome shotgun (WGS) entry which is preliminary data.</text>
</comment>
<dbReference type="OrthoDB" id="2012657at2759"/>